<organism evidence="1 2">
    <name type="scientific">Streptomyces violaceusniger</name>
    <dbReference type="NCBI Taxonomy" id="68280"/>
    <lineage>
        <taxon>Bacteria</taxon>
        <taxon>Bacillati</taxon>
        <taxon>Actinomycetota</taxon>
        <taxon>Actinomycetes</taxon>
        <taxon>Kitasatosporales</taxon>
        <taxon>Streptomycetaceae</taxon>
        <taxon>Streptomyces</taxon>
        <taxon>Streptomyces violaceusniger group</taxon>
    </lineage>
</organism>
<accession>A0A4D4LL27</accession>
<keyword evidence="2" id="KW-1185">Reference proteome</keyword>
<protein>
    <submittedName>
        <fullName evidence="1">Uncharacterized protein</fullName>
    </submittedName>
</protein>
<evidence type="ECO:0000313" key="1">
    <source>
        <dbReference type="EMBL" id="GDY59037.1"/>
    </source>
</evidence>
<gene>
    <name evidence="1" type="ORF">SVIO_096600</name>
</gene>
<comment type="caution">
    <text evidence="1">The sequence shown here is derived from an EMBL/GenBank/DDBJ whole genome shotgun (WGS) entry which is preliminary data.</text>
</comment>
<reference evidence="1 2" key="1">
    <citation type="journal article" date="2020" name="Int. J. Syst. Evol. Microbiol.">
        <title>Reclassification of Streptomyces castelarensis and Streptomyces sporoclivatus as later heterotypic synonyms of Streptomyces antimycoticus.</title>
        <authorList>
            <person name="Komaki H."/>
            <person name="Tamura T."/>
        </authorList>
    </citation>
    <scope>NUCLEOTIDE SEQUENCE [LARGE SCALE GENOMIC DNA]</scope>
    <source>
        <strain evidence="1 2">NBRC 13459</strain>
    </source>
</reference>
<name>A0A4D4LL27_STRVO</name>
<evidence type="ECO:0000313" key="2">
    <source>
        <dbReference type="Proteomes" id="UP000301309"/>
    </source>
</evidence>
<sequence>MADQRVCTHHAIRPMAAVPHAYEAPRTKLAAASRPYRRHLLLERLGTGGRTSMVCIWSPFRERTDSDCPTRGNDALEKAYKSVNLLHASDSPKKFLSTRFQDMGGQRALAAAGTVRVAVFQPEIRTEGAEPPRSAVR</sequence>
<dbReference type="EMBL" id="BJHW01000002">
    <property type="protein sequence ID" value="GDY59037.1"/>
    <property type="molecule type" value="Genomic_DNA"/>
</dbReference>
<dbReference type="Proteomes" id="UP000301309">
    <property type="component" value="Unassembled WGS sequence"/>
</dbReference>
<dbReference type="AlphaFoldDB" id="A0A4D4LL27"/>
<proteinExistence type="predicted"/>